<keyword evidence="6" id="KW-0067">ATP-binding</keyword>
<reference evidence="10 11" key="1">
    <citation type="submission" date="2020-08" db="EMBL/GenBank/DDBJ databases">
        <authorList>
            <person name="Sun Q."/>
            <person name="Inoue M."/>
        </authorList>
    </citation>
    <scope>NUCLEOTIDE SEQUENCE [LARGE SCALE GENOMIC DNA]</scope>
    <source>
        <strain evidence="10 11">CCM 8938</strain>
    </source>
</reference>
<gene>
    <name evidence="10" type="ORF">H7U22_15605</name>
</gene>
<evidence type="ECO:0000259" key="9">
    <source>
        <dbReference type="Pfam" id="PF13614"/>
    </source>
</evidence>
<dbReference type="PANTHER" id="PTHR32309:SF13">
    <property type="entry name" value="FERRIC ENTEROBACTIN TRANSPORT PROTEIN FEPE"/>
    <property type="match status" value="1"/>
</dbReference>
<sequence>MTTFAFAFFLSLGLPTALIFTRNALNNKVINADEIKDIVDIPIIAELSLERSDNSIAIKEKFTSAMSEQIRGLRTKLHYLHKPKEKGRVTLITSSIPGEGKSFLSTNLAVALAYTERKTIILELDMRKPKIAEAFSLEKGHAGLSDYFERKVSIESIIQDSGILPNLQIISSGSEIYNPSELLEREELSHLLAHLRYVYDDIIIDSPPAHLVPDATIVSPLSDLCLYIVRQGFTEKSELKFLNTLIEQEQLSKVNIVFNGIEQNRYGYGYSYNNNYYNNQKKSFFSNVFGDFKSRF</sequence>
<dbReference type="GO" id="GO:0016301">
    <property type="term" value="F:kinase activity"/>
    <property type="evidence" value="ECO:0007669"/>
    <property type="project" value="UniProtKB-KW"/>
</dbReference>
<keyword evidence="7" id="KW-0829">Tyrosine-protein kinase</keyword>
<evidence type="ECO:0000256" key="6">
    <source>
        <dbReference type="ARBA" id="ARBA00022840"/>
    </source>
</evidence>
<organism evidence="10 11">
    <name type="scientific">Pedobacter fastidiosus</name>
    <dbReference type="NCBI Taxonomy" id="2765361"/>
    <lineage>
        <taxon>Bacteria</taxon>
        <taxon>Pseudomonadati</taxon>
        <taxon>Bacteroidota</taxon>
        <taxon>Sphingobacteriia</taxon>
        <taxon>Sphingobacteriales</taxon>
        <taxon>Sphingobacteriaceae</taxon>
        <taxon>Pedobacter</taxon>
    </lineage>
</organism>
<evidence type="ECO:0000256" key="2">
    <source>
        <dbReference type="ARBA" id="ARBA00011903"/>
    </source>
</evidence>
<keyword evidence="3" id="KW-0808">Transferase</keyword>
<accession>A0ABR7KV93</accession>
<dbReference type="Pfam" id="PF13614">
    <property type="entry name" value="AAA_31"/>
    <property type="match status" value="1"/>
</dbReference>
<dbReference type="InterPro" id="IPR027417">
    <property type="entry name" value="P-loop_NTPase"/>
</dbReference>
<dbReference type="RefSeq" id="WP_187072282.1">
    <property type="nucleotide sequence ID" value="NZ_JACRYL010000014.1"/>
</dbReference>
<dbReference type="Gene3D" id="3.40.50.300">
    <property type="entry name" value="P-loop containing nucleotide triphosphate hydrolases"/>
    <property type="match status" value="1"/>
</dbReference>
<dbReference type="InterPro" id="IPR005702">
    <property type="entry name" value="Wzc-like_C"/>
</dbReference>
<name>A0ABR7KV93_9SPHI</name>
<dbReference type="NCBIfam" id="TIGR01007">
    <property type="entry name" value="eps_fam"/>
    <property type="match status" value="1"/>
</dbReference>
<evidence type="ECO:0000256" key="1">
    <source>
        <dbReference type="ARBA" id="ARBA00007316"/>
    </source>
</evidence>
<dbReference type="InterPro" id="IPR050445">
    <property type="entry name" value="Bact_polysacc_biosynth/exp"/>
</dbReference>
<evidence type="ECO:0000256" key="5">
    <source>
        <dbReference type="ARBA" id="ARBA00022777"/>
    </source>
</evidence>
<dbReference type="SUPFAM" id="SSF52540">
    <property type="entry name" value="P-loop containing nucleoside triphosphate hydrolases"/>
    <property type="match status" value="1"/>
</dbReference>
<evidence type="ECO:0000256" key="8">
    <source>
        <dbReference type="ARBA" id="ARBA00051245"/>
    </source>
</evidence>
<evidence type="ECO:0000256" key="3">
    <source>
        <dbReference type="ARBA" id="ARBA00022679"/>
    </source>
</evidence>
<comment type="similarity">
    <text evidence="1">Belongs to the CpsD/CapB family.</text>
</comment>
<dbReference type="Proteomes" id="UP000652755">
    <property type="component" value="Unassembled WGS sequence"/>
</dbReference>
<evidence type="ECO:0000256" key="4">
    <source>
        <dbReference type="ARBA" id="ARBA00022741"/>
    </source>
</evidence>
<dbReference type="PANTHER" id="PTHR32309">
    <property type="entry name" value="TYROSINE-PROTEIN KINASE"/>
    <property type="match status" value="1"/>
</dbReference>
<keyword evidence="4" id="KW-0547">Nucleotide-binding</keyword>
<keyword evidence="5 10" id="KW-0418">Kinase</keyword>
<dbReference type="EMBL" id="JACRYL010000014">
    <property type="protein sequence ID" value="MBC6111849.1"/>
    <property type="molecule type" value="Genomic_DNA"/>
</dbReference>
<protein>
    <recommendedName>
        <fullName evidence="2">non-specific protein-tyrosine kinase</fullName>
        <ecNumber evidence="2">2.7.10.2</ecNumber>
    </recommendedName>
</protein>
<keyword evidence="11" id="KW-1185">Reference proteome</keyword>
<evidence type="ECO:0000256" key="7">
    <source>
        <dbReference type="ARBA" id="ARBA00023137"/>
    </source>
</evidence>
<dbReference type="CDD" id="cd05387">
    <property type="entry name" value="BY-kinase"/>
    <property type="match status" value="1"/>
</dbReference>
<evidence type="ECO:0000313" key="11">
    <source>
        <dbReference type="Proteomes" id="UP000652755"/>
    </source>
</evidence>
<dbReference type="EC" id="2.7.10.2" evidence="2"/>
<dbReference type="InterPro" id="IPR025669">
    <property type="entry name" value="AAA_dom"/>
</dbReference>
<comment type="caution">
    <text evidence="10">The sequence shown here is derived from an EMBL/GenBank/DDBJ whole genome shotgun (WGS) entry which is preliminary data.</text>
</comment>
<feature type="domain" description="AAA" evidence="9">
    <location>
        <begin position="98"/>
        <end position="209"/>
    </location>
</feature>
<comment type="catalytic activity">
    <reaction evidence="8">
        <text>L-tyrosyl-[protein] + ATP = O-phospho-L-tyrosyl-[protein] + ADP + H(+)</text>
        <dbReference type="Rhea" id="RHEA:10596"/>
        <dbReference type="Rhea" id="RHEA-COMP:10136"/>
        <dbReference type="Rhea" id="RHEA-COMP:20101"/>
        <dbReference type="ChEBI" id="CHEBI:15378"/>
        <dbReference type="ChEBI" id="CHEBI:30616"/>
        <dbReference type="ChEBI" id="CHEBI:46858"/>
        <dbReference type="ChEBI" id="CHEBI:61978"/>
        <dbReference type="ChEBI" id="CHEBI:456216"/>
        <dbReference type="EC" id="2.7.10.2"/>
    </reaction>
</comment>
<proteinExistence type="inferred from homology"/>
<evidence type="ECO:0000313" key="10">
    <source>
        <dbReference type="EMBL" id="MBC6111849.1"/>
    </source>
</evidence>